<dbReference type="SUPFAM" id="SSF51905">
    <property type="entry name" value="FAD/NAD(P)-binding domain"/>
    <property type="match status" value="1"/>
</dbReference>
<evidence type="ECO:0000256" key="1">
    <source>
        <dbReference type="ARBA" id="ARBA00001974"/>
    </source>
</evidence>
<evidence type="ECO:0000259" key="7">
    <source>
        <dbReference type="Pfam" id="PF01266"/>
    </source>
</evidence>
<sequence>MASSSKELPSSILIIGSGVFGLSTAYALAKRDAFKHTKITLLERMDFPAPDAASIDTSRIIRPDYPDPAYAALMAESHTHWRGDFGAEGRYTESGLCLATDHLETSTADASGTYVGKSLENVKNRLGLKVGRREDGGQVEPLASAADVNRVMASMGGDCGQSGYVNWTSGWADAEAGMRYMRQLVAATGRVEFRTAEVKRLHYSQSKVESVELVSDEHLQADLVILATGAWTPALVDLRGIASATGQAIAYIDLTQAEQARLGSSPTLLSESSGMYIIQPRSRQLKIARHGYGYANPVSIPHPERPAASGERVTVSLPRTKQSDPALAIPPEGDAACRAYLARTIPELAERPWTRTRICWYTDTPNGDWLIDYHPVYSNLFLTTGGSGHAYKFLPVVGERVVDIMLGEDRDALGAQVRRKWRWPEGKKAGEGPQHHVWTDDWRGGVKGMILDEELARREITGLEKARL</sequence>
<feature type="transmembrane region" description="Helical" evidence="6">
    <location>
        <begin position="12"/>
        <end position="29"/>
    </location>
</feature>
<evidence type="ECO:0000256" key="5">
    <source>
        <dbReference type="ARBA" id="ARBA00023002"/>
    </source>
</evidence>
<keyword evidence="6" id="KW-0472">Membrane</keyword>
<accession>A0AAV9JBB4</accession>
<dbReference type="Gene3D" id="3.50.50.60">
    <property type="entry name" value="FAD/NAD(P)-binding domain"/>
    <property type="match status" value="1"/>
</dbReference>
<evidence type="ECO:0000256" key="3">
    <source>
        <dbReference type="ARBA" id="ARBA00022630"/>
    </source>
</evidence>
<reference evidence="8 9" key="1">
    <citation type="submission" date="2021-11" db="EMBL/GenBank/DDBJ databases">
        <title>Black yeast isolated from Biological Soil Crust.</title>
        <authorList>
            <person name="Kurbessoian T."/>
        </authorList>
    </citation>
    <scope>NUCLEOTIDE SEQUENCE [LARGE SCALE GENOMIC DNA]</scope>
    <source>
        <strain evidence="8 9">CCFEE 5522</strain>
    </source>
</reference>
<dbReference type="GO" id="GO:0050031">
    <property type="term" value="F:L-pipecolate oxidase activity"/>
    <property type="evidence" value="ECO:0007669"/>
    <property type="project" value="TreeGrafter"/>
</dbReference>
<comment type="similarity">
    <text evidence="2">Belongs to the MSOX/MTOX family.</text>
</comment>
<gene>
    <name evidence="8" type="ORF">LTR36_007040</name>
</gene>
<protein>
    <recommendedName>
        <fullName evidence="7">FAD dependent oxidoreductase domain-containing protein</fullName>
    </recommendedName>
</protein>
<evidence type="ECO:0000256" key="2">
    <source>
        <dbReference type="ARBA" id="ARBA00010989"/>
    </source>
</evidence>
<dbReference type="GO" id="GO:0008115">
    <property type="term" value="F:sarcosine oxidase activity"/>
    <property type="evidence" value="ECO:0007669"/>
    <property type="project" value="TreeGrafter"/>
</dbReference>
<comment type="cofactor">
    <cofactor evidence="1">
        <name>FAD</name>
        <dbReference type="ChEBI" id="CHEBI:57692"/>
    </cofactor>
</comment>
<dbReference type="AlphaFoldDB" id="A0AAV9JBB4"/>
<organism evidence="8 9">
    <name type="scientific">Oleoguttula mirabilis</name>
    <dbReference type="NCBI Taxonomy" id="1507867"/>
    <lineage>
        <taxon>Eukaryota</taxon>
        <taxon>Fungi</taxon>
        <taxon>Dikarya</taxon>
        <taxon>Ascomycota</taxon>
        <taxon>Pezizomycotina</taxon>
        <taxon>Dothideomycetes</taxon>
        <taxon>Dothideomycetidae</taxon>
        <taxon>Mycosphaerellales</taxon>
        <taxon>Teratosphaeriaceae</taxon>
        <taxon>Oleoguttula</taxon>
    </lineage>
</organism>
<evidence type="ECO:0000256" key="4">
    <source>
        <dbReference type="ARBA" id="ARBA00022827"/>
    </source>
</evidence>
<name>A0AAV9JBB4_9PEZI</name>
<keyword evidence="9" id="KW-1185">Reference proteome</keyword>
<dbReference type="EMBL" id="JAVFHQ010000044">
    <property type="protein sequence ID" value="KAK4542193.1"/>
    <property type="molecule type" value="Genomic_DNA"/>
</dbReference>
<dbReference type="Proteomes" id="UP001324427">
    <property type="component" value="Unassembled WGS sequence"/>
</dbReference>
<dbReference type="Gene3D" id="3.30.9.10">
    <property type="entry name" value="D-Amino Acid Oxidase, subunit A, domain 2"/>
    <property type="match status" value="1"/>
</dbReference>
<dbReference type="Pfam" id="PF01266">
    <property type="entry name" value="DAO"/>
    <property type="match status" value="1"/>
</dbReference>
<proteinExistence type="inferred from homology"/>
<evidence type="ECO:0000313" key="8">
    <source>
        <dbReference type="EMBL" id="KAK4542193.1"/>
    </source>
</evidence>
<feature type="domain" description="FAD dependent oxidoreductase" evidence="7">
    <location>
        <begin position="12"/>
        <end position="403"/>
    </location>
</feature>
<keyword evidence="3" id="KW-0285">Flavoprotein</keyword>
<dbReference type="GO" id="GO:0004657">
    <property type="term" value="F:proline dehydrogenase activity"/>
    <property type="evidence" value="ECO:0007669"/>
    <property type="project" value="TreeGrafter"/>
</dbReference>
<keyword evidence="6" id="KW-1133">Transmembrane helix</keyword>
<dbReference type="GO" id="GO:0050660">
    <property type="term" value="F:flavin adenine dinucleotide binding"/>
    <property type="evidence" value="ECO:0007669"/>
    <property type="project" value="InterPro"/>
</dbReference>
<keyword evidence="4" id="KW-0274">FAD</keyword>
<dbReference type="InterPro" id="IPR036188">
    <property type="entry name" value="FAD/NAD-bd_sf"/>
</dbReference>
<dbReference type="PANTHER" id="PTHR10961">
    <property type="entry name" value="PEROXISOMAL SARCOSINE OXIDASE"/>
    <property type="match status" value="1"/>
</dbReference>
<dbReference type="InterPro" id="IPR006076">
    <property type="entry name" value="FAD-dep_OxRdtase"/>
</dbReference>
<keyword evidence="5" id="KW-0560">Oxidoreductase</keyword>
<evidence type="ECO:0000256" key="6">
    <source>
        <dbReference type="SAM" id="Phobius"/>
    </source>
</evidence>
<dbReference type="PANTHER" id="PTHR10961:SF46">
    <property type="entry name" value="PEROXISOMAL SARCOSINE OXIDASE"/>
    <property type="match status" value="1"/>
</dbReference>
<dbReference type="InterPro" id="IPR045170">
    <property type="entry name" value="MTOX"/>
</dbReference>
<keyword evidence="6" id="KW-0812">Transmembrane</keyword>
<evidence type="ECO:0000313" key="9">
    <source>
        <dbReference type="Proteomes" id="UP001324427"/>
    </source>
</evidence>
<comment type="caution">
    <text evidence="8">The sequence shown here is derived from an EMBL/GenBank/DDBJ whole genome shotgun (WGS) entry which is preliminary data.</text>
</comment>